<evidence type="ECO:0000256" key="2">
    <source>
        <dbReference type="ARBA" id="ARBA00006706"/>
    </source>
</evidence>
<dbReference type="Gene3D" id="1.10.600.10">
    <property type="entry name" value="Farnesyl Diphosphate Synthase"/>
    <property type="match status" value="1"/>
</dbReference>
<dbReference type="SUPFAM" id="SSF48576">
    <property type="entry name" value="Terpenoid synthases"/>
    <property type="match status" value="1"/>
</dbReference>
<dbReference type="PROSITE" id="PS00444">
    <property type="entry name" value="POLYPRENYL_SYNTHASE_2"/>
    <property type="match status" value="1"/>
</dbReference>
<dbReference type="NCBIfam" id="NF045485">
    <property type="entry name" value="FPPsyn"/>
    <property type="match status" value="1"/>
</dbReference>
<evidence type="ECO:0000256" key="3">
    <source>
        <dbReference type="ARBA" id="ARBA00022679"/>
    </source>
</evidence>
<proteinExistence type="inferred from homology"/>
<reference evidence="8 9" key="1">
    <citation type="journal article" date="2011" name="Front. Microbiol.">
        <title>Genomic signatures of strain selection and enhancement in Bacillus atrophaeus var. globigii, a historical biowarfare simulant.</title>
        <authorList>
            <person name="Gibbons H.S."/>
            <person name="Broomall S.M."/>
            <person name="McNew L.A."/>
            <person name="Daligault H."/>
            <person name="Chapman C."/>
            <person name="Bruce D."/>
            <person name="Karavis M."/>
            <person name="Krepps M."/>
            <person name="McGregor P.A."/>
            <person name="Hong C."/>
            <person name="Park K.H."/>
            <person name="Akmal A."/>
            <person name="Feldman A."/>
            <person name="Lin J.S."/>
            <person name="Chang W.E."/>
            <person name="Higgs B.W."/>
            <person name="Demirev P."/>
            <person name="Lindquist J."/>
            <person name="Liem A."/>
            <person name="Fochler E."/>
            <person name="Read T.D."/>
            <person name="Tapia R."/>
            <person name="Johnson S."/>
            <person name="Bishop-Lilly K.A."/>
            <person name="Detter C."/>
            <person name="Han C."/>
            <person name="Sozhamannan S."/>
            <person name="Rosenzweig C.N."/>
            <person name="Skowronski E.W."/>
        </authorList>
    </citation>
    <scope>NUCLEOTIDE SEQUENCE [LARGE SCALE GENOMIC DNA]</scope>
    <source>
        <strain evidence="8 9">CC-PW-9</strain>
    </source>
</reference>
<dbReference type="RefSeq" id="WP_126841303.1">
    <property type="nucleotide sequence ID" value="NZ_PIQH01000003.1"/>
</dbReference>
<keyword evidence="4" id="KW-0479">Metal-binding</keyword>
<evidence type="ECO:0000256" key="6">
    <source>
        <dbReference type="ARBA" id="ARBA00023229"/>
    </source>
</evidence>
<evidence type="ECO:0000256" key="1">
    <source>
        <dbReference type="ARBA" id="ARBA00001946"/>
    </source>
</evidence>
<dbReference type="Pfam" id="PF00348">
    <property type="entry name" value="polyprenyl_synt"/>
    <property type="match status" value="1"/>
</dbReference>
<dbReference type="FunFam" id="1.10.600.10:FF:000001">
    <property type="entry name" value="Geranylgeranyl diphosphate synthase"/>
    <property type="match status" value="1"/>
</dbReference>
<keyword evidence="5" id="KW-0460">Magnesium</keyword>
<evidence type="ECO:0000256" key="5">
    <source>
        <dbReference type="ARBA" id="ARBA00022842"/>
    </source>
</evidence>
<comment type="similarity">
    <text evidence="2 7">Belongs to the FPP/GGPP synthase family.</text>
</comment>
<dbReference type="InterPro" id="IPR008949">
    <property type="entry name" value="Isoprenoid_synthase_dom_sf"/>
</dbReference>
<dbReference type="GO" id="GO:0008654">
    <property type="term" value="P:phospholipid biosynthetic process"/>
    <property type="evidence" value="ECO:0007669"/>
    <property type="project" value="UniProtKB-ARBA"/>
</dbReference>
<organism evidence="8 9">
    <name type="scientific">Idiomarina tyrosinivorans</name>
    <dbReference type="NCBI Taxonomy" id="1445662"/>
    <lineage>
        <taxon>Bacteria</taxon>
        <taxon>Pseudomonadati</taxon>
        <taxon>Pseudomonadota</taxon>
        <taxon>Gammaproteobacteria</taxon>
        <taxon>Alteromonadales</taxon>
        <taxon>Idiomarinaceae</taxon>
        <taxon>Idiomarina</taxon>
    </lineage>
</organism>
<keyword evidence="6" id="KW-0414">Isoprene biosynthesis</keyword>
<protein>
    <submittedName>
        <fullName evidence="8">Geranyl transferase</fullName>
    </submittedName>
</protein>
<dbReference type="GO" id="GO:0016114">
    <property type="term" value="P:terpenoid biosynthetic process"/>
    <property type="evidence" value="ECO:0007669"/>
    <property type="project" value="UniProtKB-ARBA"/>
</dbReference>
<dbReference type="PANTHER" id="PTHR43281:SF1">
    <property type="entry name" value="FARNESYL DIPHOSPHATE SYNTHASE"/>
    <property type="match status" value="1"/>
</dbReference>
<sequence>MTVNDLTANVRQQLDAFLQDYLRRRPATAQLQKAMQHGLLLGGKRVRPYLTMSVAEACQGAADDALRAAAAVEAIHAYSLIHDDLPAMDDDDLRRGQPTCHKAFDEATAILAGDALQTLAFELLSDSQHGWQVSATQQLQMVQALASASGDLGMCGGQALDLAATGQVIDEAALAQLHRKKTGALIRAAVQLGVLCGTEDVQQYREAFDQFADALGLGFQVQDDVLDVTASTEVLGKPQGSDLAADKATYVKLLGLSGAQQRIQDLHQKALHSLAAIPYNTDRLEQLANVLLNRDH</sequence>
<evidence type="ECO:0000313" key="8">
    <source>
        <dbReference type="EMBL" id="RUO80772.1"/>
    </source>
</evidence>
<dbReference type="Proteomes" id="UP000287996">
    <property type="component" value="Unassembled WGS sequence"/>
</dbReference>
<dbReference type="OrthoDB" id="9805316at2"/>
<accession>A0A432ZSD5</accession>
<comment type="caution">
    <text evidence="8">The sequence shown here is derived from an EMBL/GenBank/DDBJ whole genome shotgun (WGS) entry which is preliminary data.</text>
</comment>
<dbReference type="GO" id="GO:0004659">
    <property type="term" value="F:prenyltransferase activity"/>
    <property type="evidence" value="ECO:0007669"/>
    <property type="project" value="InterPro"/>
</dbReference>
<gene>
    <name evidence="8" type="ORF">CWI84_04085</name>
</gene>
<keyword evidence="3 7" id="KW-0808">Transferase</keyword>
<dbReference type="InterPro" id="IPR033749">
    <property type="entry name" value="Polyprenyl_synt_CS"/>
</dbReference>
<comment type="cofactor">
    <cofactor evidence="1">
        <name>Mg(2+)</name>
        <dbReference type="ChEBI" id="CHEBI:18420"/>
    </cofactor>
</comment>
<name>A0A432ZSD5_9GAMM</name>
<dbReference type="PANTHER" id="PTHR43281">
    <property type="entry name" value="FARNESYL DIPHOSPHATE SYNTHASE"/>
    <property type="match status" value="1"/>
</dbReference>
<dbReference type="InterPro" id="IPR053378">
    <property type="entry name" value="Prenyl_diphosphate_synthase"/>
</dbReference>
<dbReference type="GO" id="GO:0046872">
    <property type="term" value="F:metal ion binding"/>
    <property type="evidence" value="ECO:0007669"/>
    <property type="project" value="UniProtKB-KW"/>
</dbReference>
<dbReference type="PROSITE" id="PS00723">
    <property type="entry name" value="POLYPRENYL_SYNTHASE_1"/>
    <property type="match status" value="1"/>
</dbReference>
<dbReference type="EMBL" id="PIQH01000003">
    <property type="protein sequence ID" value="RUO80772.1"/>
    <property type="molecule type" value="Genomic_DNA"/>
</dbReference>
<evidence type="ECO:0000256" key="7">
    <source>
        <dbReference type="RuleBase" id="RU004466"/>
    </source>
</evidence>
<evidence type="ECO:0000313" key="9">
    <source>
        <dbReference type="Proteomes" id="UP000287996"/>
    </source>
</evidence>
<evidence type="ECO:0000256" key="4">
    <source>
        <dbReference type="ARBA" id="ARBA00022723"/>
    </source>
</evidence>
<dbReference type="SFLD" id="SFLDS00005">
    <property type="entry name" value="Isoprenoid_Synthase_Type_I"/>
    <property type="match status" value="1"/>
</dbReference>
<dbReference type="GO" id="GO:0005737">
    <property type="term" value="C:cytoplasm"/>
    <property type="evidence" value="ECO:0007669"/>
    <property type="project" value="UniProtKB-ARBA"/>
</dbReference>
<dbReference type="SFLD" id="SFLDG01017">
    <property type="entry name" value="Polyprenyl_Transferase_Like"/>
    <property type="match status" value="1"/>
</dbReference>
<dbReference type="InterPro" id="IPR000092">
    <property type="entry name" value="Polyprenyl_synt"/>
</dbReference>
<dbReference type="AlphaFoldDB" id="A0A432ZSD5"/>
<dbReference type="CDD" id="cd00685">
    <property type="entry name" value="Trans_IPPS_HT"/>
    <property type="match status" value="1"/>
</dbReference>
<keyword evidence="9" id="KW-1185">Reference proteome</keyword>